<dbReference type="EMBL" id="JAERRJ010000003">
    <property type="protein sequence ID" value="MBL1074468.1"/>
    <property type="molecule type" value="Genomic_DNA"/>
</dbReference>
<gene>
    <name evidence="2" type="ORF">JK358_08665</name>
</gene>
<feature type="region of interest" description="Disordered" evidence="1">
    <location>
        <begin position="36"/>
        <end position="55"/>
    </location>
</feature>
<proteinExistence type="predicted"/>
<dbReference type="Proteomes" id="UP000602198">
    <property type="component" value="Unassembled WGS sequence"/>
</dbReference>
<keyword evidence="3" id="KW-1185">Reference proteome</keyword>
<name>A0ABS1M5S0_9NOCA</name>
<accession>A0ABS1M5S0</accession>
<evidence type="ECO:0000313" key="2">
    <source>
        <dbReference type="EMBL" id="MBL1074468.1"/>
    </source>
</evidence>
<protein>
    <recommendedName>
        <fullName evidence="4">Transcriptional regulator</fullName>
    </recommendedName>
</protein>
<evidence type="ECO:0008006" key="4">
    <source>
        <dbReference type="Google" id="ProtNLM"/>
    </source>
</evidence>
<dbReference type="RefSeq" id="WP_201945347.1">
    <property type="nucleotide sequence ID" value="NZ_JAERRJ010000003.1"/>
</dbReference>
<comment type="caution">
    <text evidence="2">The sequence shown here is derived from an EMBL/GenBank/DDBJ whole genome shotgun (WGS) entry which is preliminary data.</text>
</comment>
<evidence type="ECO:0000313" key="3">
    <source>
        <dbReference type="Proteomes" id="UP000602198"/>
    </source>
</evidence>
<reference evidence="2 3" key="1">
    <citation type="submission" date="2021-01" db="EMBL/GenBank/DDBJ databases">
        <title>WGS of actinomycetes isolated from Thailand.</title>
        <authorList>
            <person name="Thawai C."/>
        </authorList>
    </citation>
    <scope>NUCLEOTIDE SEQUENCE [LARGE SCALE GENOMIC DNA]</scope>
    <source>
        <strain evidence="2 3">LPG 2</strain>
    </source>
</reference>
<organism evidence="2 3">
    <name type="scientific">Nocardia acididurans</name>
    <dbReference type="NCBI Taxonomy" id="2802282"/>
    <lineage>
        <taxon>Bacteria</taxon>
        <taxon>Bacillati</taxon>
        <taxon>Actinomycetota</taxon>
        <taxon>Actinomycetes</taxon>
        <taxon>Mycobacteriales</taxon>
        <taxon>Nocardiaceae</taxon>
        <taxon>Nocardia</taxon>
    </lineage>
</organism>
<evidence type="ECO:0000256" key="1">
    <source>
        <dbReference type="SAM" id="MobiDB-lite"/>
    </source>
</evidence>
<sequence length="55" mass="5840">MTDADIDHAEQLYLVGHSLTACTELTGFPASSINRALNKRGTSGRPAGWSRTGAH</sequence>